<evidence type="ECO:0000313" key="2">
    <source>
        <dbReference type="EMBL" id="QUN05140.1"/>
    </source>
</evidence>
<dbReference type="InterPro" id="IPR025164">
    <property type="entry name" value="Toastrack_DUF4097"/>
</dbReference>
<evidence type="ECO:0000259" key="1">
    <source>
        <dbReference type="Pfam" id="PF13349"/>
    </source>
</evidence>
<name>A0ABX7YR46_9GAMM</name>
<organism evidence="2 3">
    <name type="scientific">Shewanella yunxiaonensis</name>
    <dbReference type="NCBI Taxonomy" id="2829809"/>
    <lineage>
        <taxon>Bacteria</taxon>
        <taxon>Pseudomonadati</taxon>
        <taxon>Pseudomonadota</taxon>
        <taxon>Gammaproteobacteria</taxon>
        <taxon>Alteromonadales</taxon>
        <taxon>Shewanellaceae</taxon>
        <taxon>Shewanella</taxon>
    </lineage>
</organism>
<dbReference type="EMBL" id="CP073587">
    <property type="protein sequence ID" value="QUN05140.1"/>
    <property type="molecule type" value="Genomic_DNA"/>
</dbReference>
<sequence>MKQSYLAMTLLTWEVLTSPWSIAAEQVDKSAQLAAGSKLDIRVQRGEVKIHGWDKAEVAVKGTLDELSQGLTFSQEGGSFVIEDKLPHNYSSHEEKGSDLDIYLPTKVVVKVKGVSANYELDAINGEITTGNISGDINSKAVQGELTIKTVSGNITARNTSGNIRLETVSGDIDDQGSSGNISYRLVSGDLTADTSATKIAADMVSGSAKLQLKHVDNLNLRSVSGDMDVNLASLDTKAQLDSVNANINLIFSGLPDAEFNINGGPGGKIYNELTDAKPITSKYMHSEVLKFQTGSGKADVNITTISGDINVKKL</sequence>
<accession>A0ABX7YR46</accession>
<dbReference type="Pfam" id="PF13349">
    <property type="entry name" value="DUF4097"/>
    <property type="match status" value="1"/>
</dbReference>
<feature type="domain" description="DUF4097" evidence="1">
    <location>
        <begin position="37"/>
        <end position="312"/>
    </location>
</feature>
<evidence type="ECO:0000313" key="3">
    <source>
        <dbReference type="Proteomes" id="UP000679575"/>
    </source>
</evidence>
<gene>
    <name evidence="2" type="ORF">KDN34_13150</name>
</gene>
<dbReference type="Proteomes" id="UP000679575">
    <property type="component" value="Chromosome"/>
</dbReference>
<dbReference type="RefSeq" id="WP_212594175.1">
    <property type="nucleotide sequence ID" value="NZ_CP073587.1"/>
</dbReference>
<proteinExistence type="predicted"/>
<keyword evidence="3" id="KW-1185">Reference proteome</keyword>
<reference evidence="2 3" key="1">
    <citation type="submission" date="2021-04" db="EMBL/GenBank/DDBJ databases">
        <title>Novel species identification of genus Shewanella.</title>
        <authorList>
            <person name="Liu G."/>
        </authorList>
    </citation>
    <scope>NUCLEOTIDE SEQUENCE [LARGE SCALE GENOMIC DNA]</scope>
    <source>
        <strain evidence="2 3">FJAT-54481</strain>
    </source>
</reference>
<protein>
    <submittedName>
        <fullName evidence="2">DUF4097 family beta strand repeat protein</fullName>
    </submittedName>
</protein>